<dbReference type="PROSITE" id="PS00061">
    <property type="entry name" value="ADH_SHORT"/>
    <property type="match status" value="1"/>
</dbReference>
<dbReference type="PRINTS" id="PR00081">
    <property type="entry name" value="GDHRDH"/>
</dbReference>
<dbReference type="EMBL" id="WIXP02000010">
    <property type="protein sequence ID" value="KAF6203902.1"/>
    <property type="molecule type" value="Genomic_DNA"/>
</dbReference>
<organism evidence="5 6">
    <name type="scientific">Apolygus lucorum</name>
    <name type="common">Small green plant bug</name>
    <name type="synonym">Lygocoris lucorum</name>
    <dbReference type="NCBI Taxonomy" id="248454"/>
    <lineage>
        <taxon>Eukaryota</taxon>
        <taxon>Metazoa</taxon>
        <taxon>Ecdysozoa</taxon>
        <taxon>Arthropoda</taxon>
        <taxon>Hexapoda</taxon>
        <taxon>Insecta</taxon>
        <taxon>Pterygota</taxon>
        <taxon>Neoptera</taxon>
        <taxon>Paraneoptera</taxon>
        <taxon>Hemiptera</taxon>
        <taxon>Heteroptera</taxon>
        <taxon>Panheteroptera</taxon>
        <taxon>Cimicomorpha</taxon>
        <taxon>Miridae</taxon>
        <taxon>Mirini</taxon>
        <taxon>Apolygus</taxon>
    </lineage>
</organism>
<dbReference type="OrthoDB" id="7289984at2759"/>
<reference evidence="5" key="1">
    <citation type="journal article" date="2021" name="Mol. Ecol. Resour.">
        <title>Apolygus lucorum genome provides insights into omnivorousness and mesophyll feeding.</title>
        <authorList>
            <person name="Liu Y."/>
            <person name="Liu H."/>
            <person name="Wang H."/>
            <person name="Huang T."/>
            <person name="Liu B."/>
            <person name="Yang B."/>
            <person name="Yin L."/>
            <person name="Li B."/>
            <person name="Zhang Y."/>
            <person name="Zhang S."/>
            <person name="Jiang F."/>
            <person name="Zhang X."/>
            <person name="Ren Y."/>
            <person name="Wang B."/>
            <person name="Wang S."/>
            <person name="Lu Y."/>
            <person name="Wu K."/>
            <person name="Fan W."/>
            <person name="Wang G."/>
        </authorList>
    </citation>
    <scope>NUCLEOTIDE SEQUENCE</scope>
    <source>
        <strain evidence="5">12Hb</strain>
    </source>
</reference>
<comment type="similarity">
    <text evidence="1">Belongs to the short-chain dehydrogenases/reductases (SDR) family.</text>
</comment>
<dbReference type="EC" id="1.1.1.184" evidence="4"/>
<dbReference type="InterPro" id="IPR002347">
    <property type="entry name" value="SDR_fam"/>
</dbReference>
<proteinExistence type="inferred from homology"/>
<evidence type="ECO:0000313" key="5">
    <source>
        <dbReference type="EMBL" id="KAF6203902.1"/>
    </source>
</evidence>
<dbReference type="Proteomes" id="UP000466442">
    <property type="component" value="Unassembled WGS sequence"/>
</dbReference>
<dbReference type="Pfam" id="PF00106">
    <property type="entry name" value="adh_short"/>
    <property type="match status" value="2"/>
</dbReference>
<evidence type="ECO:0000256" key="1">
    <source>
        <dbReference type="ARBA" id="ARBA00006484"/>
    </source>
</evidence>
<dbReference type="SUPFAM" id="SSF51735">
    <property type="entry name" value="NAD(P)-binding Rossmann-fold domains"/>
    <property type="match status" value="2"/>
</dbReference>
<dbReference type="Gene3D" id="3.40.50.720">
    <property type="entry name" value="NAD(P)-binding Rossmann-like Domain"/>
    <property type="match status" value="2"/>
</dbReference>
<evidence type="ECO:0000313" key="6">
    <source>
        <dbReference type="Proteomes" id="UP000466442"/>
    </source>
</evidence>
<dbReference type="PANTHER" id="PTHR43963">
    <property type="entry name" value="CARBONYL REDUCTASE 1-RELATED"/>
    <property type="match status" value="1"/>
</dbReference>
<evidence type="ECO:0000256" key="3">
    <source>
        <dbReference type="ARBA" id="ARBA00023002"/>
    </source>
</evidence>
<name>A0A6A4JHG4_APOLU</name>
<dbReference type="PANTHER" id="PTHR43963:SF4">
    <property type="entry name" value="CARBONYL REDUCTASE (NADPH)"/>
    <property type="match status" value="1"/>
</dbReference>
<gene>
    <name evidence="5" type="ORF">GE061_002240</name>
</gene>
<accession>A0A6A4JHG4</accession>
<sequence length="550" mass="61454">MSQKVAVVTGSNKGIGFATVRNLCSQFDGIVYLTARDEDRGKRAVEELNKEGLKPAFHKLDIDDKSSIDKFAAFIKEKHGGLDVLVNNAAILIWHDSPEPLLKQAEETLKTNYYALKDVCNALFPLLRPHARVVTVSSAAGFLQRINNEELRSRYADPNLTVEDLDKLVQEYIEDVKAGTQTEKGYSSPYSVSKIAASALARIQQKKFLEDPREDIVINHVHPGFVDTDLVQHKGPLTIEEGSVASTYAALLPKNCESPKGEYLWYDKQIVDWVTGGNRGIGLAIVKRLCLNFDGTVYLTSRDEEKGKKAADELNKDGLYPIFQKLDVDDKNSIEELATYIKMKHGGLDILINNAAMLPRITQDVRAEYCERMLKTNYYAVKNVCNALFPLLRPHARVVNVSSEGGYVKKIPGEDLQKKFADPELTEEALDDLVQGFITDVEDGTYVSKGWPTARSPPYNVSKVSLNALSRIYHKRFLEDQREDIIINFVHPGRVDSRNTGREGLLTTMEGAEAPVYAALLPENTKSPKGCFLWHNTQVVDWINGPLPEA</sequence>
<dbReference type="CDD" id="cd05324">
    <property type="entry name" value="carb_red_PTCR-like_SDR_c"/>
    <property type="match status" value="1"/>
</dbReference>
<keyword evidence="2" id="KW-0521">NADP</keyword>
<dbReference type="InterPro" id="IPR045313">
    <property type="entry name" value="CBR1-like"/>
</dbReference>
<dbReference type="GO" id="GO:0004090">
    <property type="term" value="F:carbonyl reductase (NADPH) activity"/>
    <property type="evidence" value="ECO:0007669"/>
    <property type="project" value="UniProtKB-EC"/>
</dbReference>
<protein>
    <recommendedName>
        <fullName evidence="4">carbonyl reductase (NADPH)</fullName>
        <ecNumber evidence="4">1.1.1.184</ecNumber>
    </recommendedName>
</protein>
<keyword evidence="3" id="KW-0560">Oxidoreductase</keyword>
<dbReference type="AlphaFoldDB" id="A0A6A4JHG4"/>
<dbReference type="InterPro" id="IPR036291">
    <property type="entry name" value="NAD(P)-bd_dom_sf"/>
</dbReference>
<comment type="caution">
    <text evidence="5">The sequence shown here is derived from an EMBL/GenBank/DDBJ whole genome shotgun (WGS) entry which is preliminary data.</text>
</comment>
<evidence type="ECO:0000256" key="4">
    <source>
        <dbReference type="ARBA" id="ARBA00026118"/>
    </source>
</evidence>
<evidence type="ECO:0000256" key="2">
    <source>
        <dbReference type="ARBA" id="ARBA00022857"/>
    </source>
</evidence>
<keyword evidence="6" id="KW-1185">Reference proteome</keyword>
<dbReference type="InterPro" id="IPR020904">
    <property type="entry name" value="Sc_DH/Rdtase_CS"/>
</dbReference>